<feature type="binding site" evidence="4">
    <location>
        <begin position="139"/>
        <end position="145"/>
    </location>
    <ligand>
        <name>ATP</name>
        <dbReference type="ChEBI" id="CHEBI:30616"/>
    </ligand>
</feature>
<dbReference type="Pfam" id="PF17769">
    <property type="entry name" value="PurK_C"/>
    <property type="match status" value="1"/>
</dbReference>
<comment type="similarity">
    <text evidence="4">Belongs to the PurK/PurT family.</text>
</comment>
<sequence>MKSLLILGHGQLGLMMAAEAARLGLVVDRLDMQTGELLRGTTAQRLNIDADALIASYDVITAEIEHLPHSEWLDRIYASDKWANRLAFELLPNRFSQKTLLDQLQVPTAPWCLLAERADVAQAHQQLGDALIVKSTTGGYDGKGQWRVNPDNGEQLPEAMFGQLIAEQKIPFQREVSVIGARDASGHCYFLPMAENVHKEGILRYSLANIAVDEALQQQAEAALASILGHLNFVGIMAMECFVTEQGLLVNELAPRVHNTGHWTQMGAVTNQFAMQVLPLVGLPLPQSQSCRATLMLNLIGCEFSPACISLPGVSYHWYGKEVRPGRKLGHINIDATCSAALKKAVSVLSPHLDEEHRGLLAEAVELHRQRSINE</sequence>
<dbReference type="SUPFAM" id="SSF52440">
    <property type="entry name" value="PreATP-grasp domain"/>
    <property type="match status" value="1"/>
</dbReference>
<dbReference type="SUPFAM" id="SSF56059">
    <property type="entry name" value="Glutathione synthetase ATP-binding domain-like"/>
    <property type="match status" value="1"/>
</dbReference>
<name>A0A9J6RMG9_9GAMM</name>
<dbReference type="GO" id="GO:0034028">
    <property type="term" value="F:5-(carboxyamino)imidazole ribonucleotide synthase activity"/>
    <property type="evidence" value="ECO:0007669"/>
    <property type="project" value="UniProtKB-UniRule"/>
</dbReference>
<feature type="domain" description="ATP-grasp" evidence="5">
    <location>
        <begin position="98"/>
        <end position="282"/>
    </location>
</feature>
<dbReference type="Gene3D" id="3.30.1490.20">
    <property type="entry name" value="ATP-grasp fold, A domain"/>
    <property type="match status" value="1"/>
</dbReference>
<organism evidence="6 7">
    <name type="scientific">Dasania phycosphaerae</name>
    <dbReference type="NCBI Taxonomy" id="2950436"/>
    <lineage>
        <taxon>Bacteria</taxon>
        <taxon>Pseudomonadati</taxon>
        <taxon>Pseudomonadota</taxon>
        <taxon>Gammaproteobacteria</taxon>
        <taxon>Cellvibrionales</taxon>
        <taxon>Spongiibacteraceae</taxon>
        <taxon>Dasania</taxon>
    </lineage>
</organism>
<evidence type="ECO:0000256" key="3">
    <source>
        <dbReference type="ARBA" id="ARBA00022840"/>
    </source>
</evidence>
<dbReference type="PROSITE" id="PS50975">
    <property type="entry name" value="ATP_GRASP"/>
    <property type="match status" value="1"/>
</dbReference>
<keyword evidence="7" id="KW-1185">Reference proteome</keyword>
<proteinExistence type="inferred from homology"/>
<dbReference type="EC" id="6.3.4.18" evidence="4"/>
<dbReference type="Pfam" id="PF02222">
    <property type="entry name" value="ATP-grasp"/>
    <property type="match status" value="1"/>
</dbReference>
<dbReference type="GO" id="GO:0005829">
    <property type="term" value="C:cytosol"/>
    <property type="evidence" value="ECO:0007669"/>
    <property type="project" value="TreeGrafter"/>
</dbReference>
<dbReference type="Gene3D" id="3.40.50.20">
    <property type="match status" value="1"/>
</dbReference>
<dbReference type="PANTHER" id="PTHR11609:SF5">
    <property type="entry name" value="PHOSPHORIBOSYLAMINOIMIDAZOLE CARBOXYLASE"/>
    <property type="match status" value="1"/>
</dbReference>
<feature type="binding site" evidence="4">
    <location>
        <begin position="251"/>
        <end position="252"/>
    </location>
    <ligand>
        <name>ATP</name>
        <dbReference type="ChEBI" id="CHEBI:30616"/>
    </ligand>
</feature>
<feature type="binding site" evidence="4">
    <location>
        <position position="198"/>
    </location>
    <ligand>
        <name>ATP</name>
        <dbReference type="ChEBI" id="CHEBI:30616"/>
    </ligand>
</feature>
<evidence type="ECO:0000256" key="1">
    <source>
        <dbReference type="ARBA" id="ARBA00022741"/>
    </source>
</evidence>
<comment type="function">
    <text evidence="4">Catalyzes the ATP-dependent conversion of 5-aminoimidazole ribonucleotide (AIR) and HCO(3)(-) to N5-carboxyaminoimidazole ribonucleotide (N5-CAIR).</text>
</comment>
<dbReference type="HAMAP" id="MF_01928">
    <property type="entry name" value="PurK"/>
    <property type="match status" value="1"/>
</dbReference>
<dbReference type="GO" id="GO:0005524">
    <property type="term" value="F:ATP binding"/>
    <property type="evidence" value="ECO:0007669"/>
    <property type="project" value="UniProtKB-UniRule"/>
</dbReference>
<dbReference type="InterPro" id="IPR005875">
    <property type="entry name" value="PurK"/>
</dbReference>
<dbReference type="SUPFAM" id="SSF51246">
    <property type="entry name" value="Rudiment single hybrid motif"/>
    <property type="match status" value="1"/>
</dbReference>
<dbReference type="InterPro" id="IPR011054">
    <property type="entry name" value="Rudment_hybrid_motif"/>
</dbReference>
<dbReference type="InterPro" id="IPR011761">
    <property type="entry name" value="ATP-grasp"/>
</dbReference>
<dbReference type="Pfam" id="PF22660">
    <property type="entry name" value="RS_preATP-grasp-like"/>
    <property type="match status" value="1"/>
</dbReference>
<evidence type="ECO:0000256" key="4">
    <source>
        <dbReference type="HAMAP-Rule" id="MF_01928"/>
    </source>
</evidence>
<dbReference type="PANTHER" id="PTHR11609">
    <property type="entry name" value="PURINE BIOSYNTHESIS PROTEIN 6/7, PUR6/7"/>
    <property type="match status" value="1"/>
</dbReference>
<comment type="pathway">
    <text evidence="4">Purine metabolism; IMP biosynthesis via de novo pathway; 5-amino-1-(5-phospho-D-ribosyl)imidazole-4-carboxylate from 5-amino-1-(5-phospho-D-ribosyl)imidazole (N5-CAIR route): step 1/2.</text>
</comment>
<dbReference type="InterPro" id="IPR013815">
    <property type="entry name" value="ATP_grasp_subdomain_1"/>
</dbReference>
<dbReference type="InterPro" id="IPR003135">
    <property type="entry name" value="ATP-grasp_carboxylate-amine"/>
</dbReference>
<feature type="binding site" evidence="4">
    <location>
        <begin position="167"/>
        <end position="170"/>
    </location>
    <ligand>
        <name>ATP</name>
        <dbReference type="ChEBI" id="CHEBI:30616"/>
    </ligand>
</feature>
<reference evidence="6 7" key="1">
    <citation type="submission" date="2022-12" db="EMBL/GenBank/DDBJ databases">
        <title>Dasania phycosphaerae sp. nov., isolated from particulate material of the south coast of Korea.</title>
        <authorList>
            <person name="Jiang Y."/>
        </authorList>
    </citation>
    <scope>NUCLEOTIDE SEQUENCE [LARGE SCALE GENOMIC DNA]</scope>
    <source>
        <strain evidence="6 7">GY-19</strain>
    </source>
</reference>
<dbReference type="RefSeq" id="WP_258331708.1">
    <property type="nucleotide sequence ID" value="NZ_JAPTGG010000007.1"/>
</dbReference>
<comment type="catalytic activity">
    <reaction evidence="4">
        <text>5-amino-1-(5-phospho-beta-D-ribosyl)imidazole + hydrogencarbonate + ATP = 5-carboxyamino-1-(5-phospho-D-ribosyl)imidazole + ADP + phosphate + 2 H(+)</text>
        <dbReference type="Rhea" id="RHEA:19317"/>
        <dbReference type="ChEBI" id="CHEBI:15378"/>
        <dbReference type="ChEBI" id="CHEBI:17544"/>
        <dbReference type="ChEBI" id="CHEBI:30616"/>
        <dbReference type="ChEBI" id="CHEBI:43474"/>
        <dbReference type="ChEBI" id="CHEBI:58730"/>
        <dbReference type="ChEBI" id="CHEBI:137981"/>
        <dbReference type="ChEBI" id="CHEBI:456216"/>
        <dbReference type="EC" id="6.3.4.18"/>
    </reaction>
</comment>
<keyword evidence="1 4" id="KW-0547">Nucleotide-binding</keyword>
<dbReference type="GO" id="GO:0004638">
    <property type="term" value="F:phosphoribosylaminoimidazole carboxylase activity"/>
    <property type="evidence" value="ECO:0007669"/>
    <property type="project" value="InterPro"/>
</dbReference>
<dbReference type="Gene3D" id="3.30.470.20">
    <property type="entry name" value="ATP-grasp fold, B domain"/>
    <property type="match status" value="1"/>
</dbReference>
<keyword evidence="3 4" id="KW-0067">ATP-binding</keyword>
<protein>
    <recommendedName>
        <fullName evidence="4">N5-carboxyaminoimidazole ribonucleotide synthase</fullName>
        <shortName evidence="4">N5-CAIR synthase</shortName>
        <ecNumber evidence="4">6.3.4.18</ecNumber>
    </recommendedName>
    <alternativeName>
        <fullName evidence="4">5-(carboxyamino)imidazole ribonucleotide synthetase</fullName>
    </alternativeName>
</protein>
<evidence type="ECO:0000313" key="6">
    <source>
        <dbReference type="EMBL" id="MCZ0865562.1"/>
    </source>
</evidence>
<keyword evidence="4" id="KW-0436">Ligase</keyword>
<feature type="binding site" evidence="4">
    <location>
        <position position="94"/>
    </location>
    <ligand>
        <name>ATP</name>
        <dbReference type="ChEBI" id="CHEBI:30616"/>
    </ligand>
</feature>
<dbReference type="GO" id="GO:0006189">
    <property type="term" value="P:'de novo' IMP biosynthetic process"/>
    <property type="evidence" value="ECO:0007669"/>
    <property type="project" value="UniProtKB-UniRule"/>
</dbReference>
<comment type="subunit">
    <text evidence="4">Homodimer.</text>
</comment>
<dbReference type="InterPro" id="IPR054350">
    <property type="entry name" value="PurT/PurK_preATP-grasp"/>
</dbReference>
<dbReference type="Proteomes" id="UP001069090">
    <property type="component" value="Unassembled WGS sequence"/>
</dbReference>
<dbReference type="InterPro" id="IPR016185">
    <property type="entry name" value="PreATP-grasp_dom_sf"/>
</dbReference>
<keyword evidence="2 4" id="KW-0658">Purine biosynthesis</keyword>
<dbReference type="InterPro" id="IPR040686">
    <property type="entry name" value="PurK_C"/>
</dbReference>
<dbReference type="EMBL" id="JAPTGG010000007">
    <property type="protein sequence ID" value="MCZ0865562.1"/>
    <property type="molecule type" value="Genomic_DNA"/>
</dbReference>
<evidence type="ECO:0000259" key="5">
    <source>
        <dbReference type="PROSITE" id="PS50975"/>
    </source>
</evidence>
<dbReference type="GO" id="GO:0046872">
    <property type="term" value="F:metal ion binding"/>
    <property type="evidence" value="ECO:0007669"/>
    <property type="project" value="InterPro"/>
</dbReference>
<evidence type="ECO:0000256" key="2">
    <source>
        <dbReference type="ARBA" id="ARBA00022755"/>
    </source>
</evidence>
<gene>
    <name evidence="4" type="primary">purK</name>
    <name evidence="6" type="ORF">O0V09_10140</name>
</gene>
<feature type="binding site" evidence="4">
    <location>
        <position position="134"/>
    </location>
    <ligand>
        <name>ATP</name>
        <dbReference type="ChEBI" id="CHEBI:30616"/>
    </ligand>
</feature>
<feature type="binding site" evidence="4">
    <location>
        <position position="175"/>
    </location>
    <ligand>
        <name>ATP</name>
        <dbReference type="ChEBI" id="CHEBI:30616"/>
    </ligand>
</feature>
<comment type="caution">
    <text evidence="6">The sequence shown here is derived from an EMBL/GenBank/DDBJ whole genome shotgun (WGS) entry which is preliminary data.</text>
</comment>
<accession>A0A9J6RMG9</accession>
<dbReference type="AlphaFoldDB" id="A0A9J6RMG9"/>
<evidence type="ECO:0000313" key="7">
    <source>
        <dbReference type="Proteomes" id="UP001069090"/>
    </source>
</evidence>